<name>A0A4R1N7V1_9GAMM</name>
<organism evidence="10 11">
    <name type="scientific">Sodalis ligni</name>
    <dbReference type="NCBI Taxonomy" id="2697027"/>
    <lineage>
        <taxon>Bacteria</taxon>
        <taxon>Pseudomonadati</taxon>
        <taxon>Pseudomonadota</taxon>
        <taxon>Gammaproteobacteria</taxon>
        <taxon>Enterobacterales</taxon>
        <taxon>Bruguierivoracaceae</taxon>
        <taxon>Sodalis</taxon>
    </lineage>
</organism>
<comment type="PTM">
    <text evidence="8">Carbamylation allows a single lysine to coordinate two divalent metal cations.</text>
</comment>
<dbReference type="InterPro" id="IPR050378">
    <property type="entry name" value="Metallo-dep_Hydrolases_sf"/>
</dbReference>
<evidence type="ECO:0000256" key="5">
    <source>
        <dbReference type="ARBA" id="ARBA00022801"/>
    </source>
</evidence>
<dbReference type="Gene3D" id="3.20.20.140">
    <property type="entry name" value="Metal-dependent hydrolases"/>
    <property type="match status" value="1"/>
</dbReference>
<dbReference type="InterPro" id="IPR011059">
    <property type="entry name" value="Metal-dep_hydrolase_composite"/>
</dbReference>
<gene>
    <name evidence="10" type="ORF">EZJ58_1440</name>
</gene>
<keyword evidence="3" id="KW-0597">Phosphoprotein</keyword>
<evidence type="ECO:0000313" key="10">
    <source>
        <dbReference type="EMBL" id="TCL03374.1"/>
    </source>
</evidence>
<dbReference type="RefSeq" id="WP_132922249.1">
    <property type="nucleotide sequence ID" value="NZ_SJOI01000001.1"/>
</dbReference>
<reference evidence="10 11" key="1">
    <citation type="submission" date="2019-02" db="EMBL/GenBank/DDBJ databases">
        <title>Investigation of anaerobic lignin degradation for improved lignocellulosic biofuels.</title>
        <authorList>
            <person name="Deangelis K."/>
        </authorList>
    </citation>
    <scope>NUCLEOTIDE SEQUENCE [LARGE SCALE GENOMIC DNA]</scope>
    <source>
        <strain evidence="10 11">159R</strain>
    </source>
</reference>
<proteinExistence type="inferred from homology"/>
<dbReference type="GO" id="GO:0005829">
    <property type="term" value="C:cytosol"/>
    <property type="evidence" value="ECO:0007669"/>
    <property type="project" value="TreeGrafter"/>
</dbReference>
<dbReference type="InterPro" id="IPR032466">
    <property type="entry name" value="Metal_Hydrolase"/>
</dbReference>
<evidence type="ECO:0000256" key="4">
    <source>
        <dbReference type="ARBA" id="ARBA00022723"/>
    </source>
</evidence>
<evidence type="ECO:0000256" key="1">
    <source>
        <dbReference type="ARBA" id="ARBA00001947"/>
    </source>
</evidence>
<feature type="domain" description="Amidohydrolase-related" evidence="9">
    <location>
        <begin position="51"/>
        <end position="445"/>
    </location>
</feature>
<dbReference type="NCBIfam" id="TIGR02033">
    <property type="entry name" value="D-hydantoinase"/>
    <property type="match status" value="1"/>
</dbReference>
<dbReference type="FunFam" id="3.20.20.140:FF:000217">
    <property type="entry name" value="Dihydropyrimidinase-related protein 1"/>
    <property type="match status" value="1"/>
</dbReference>
<comment type="function">
    <text evidence="6">Catalyzes the stereospecific hydrolysis of the cyclic amide bond of D-hydantoin derivatives.</text>
</comment>
<evidence type="ECO:0000256" key="3">
    <source>
        <dbReference type="ARBA" id="ARBA00022553"/>
    </source>
</evidence>
<dbReference type="InterPro" id="IPR011778">
    <property type="entry name" value="Hydantoinase/dihydroPyrase"/>
</dbReference>
<dbReference type="AlphaFoldDB" id="A0A4R1N7V1"/>
<evidence type="ECO:0000256" key="6">
    <source>
        <dbReference type="ARBA" id="ARBA00055040"/>
    </source>
</evidence>
<protein>
    <recommendedName>
        <fullName evidence="7">D-hydantoinase</fullName>
    </recommendedName>
</protein>
<dbReference type="PANTHER" id="PTHR11647:SF1">
    <property type="entry name" value="COLLAPSIN RESPONSE MEDIATOR PROTEIN"/>
    <property type="match status" value="1"/>
</dbReference>
<dbReference type="PANTHER" id="PTHR11647">
    <property type="entry name" value="HYDRANTOINASE/DIHYDROPYRIMIDINASE FAMILY MEMBER"/>
    <property type="match status" value="1"/>
</dbReference>
<dbReference type="CDD" id="cd01314">
    <property type="entry name" value="D-HYD"/>
    <property type="match status" value="1"/>
</dbReference>
<dbReference type="SUPFAM" id="SSF51556">
    <property type="entry name" value="Metallo-dependent hydrolases"/>
    <property type="match status" value="1"/>
</dbReference>
<keyword evidence="11" id="KW-1185">Reference proteome</keyword>
<comment type="cofactor">
    <cofactor evidence="1">
        <name>Zn(2+)</name>
        <dbReference type="ChEBI" id="CHEBI:29105"/>
    </cofactor>
</comment>
<comment type="similarity">
    <text evidence="2">Belongs to the metallo-dependent hydrolases superfamily. Hydantoinase/dihydropyrimidinase family.</text>
</comment>
<evidence type="ECO:0000256" key="7">
    <source>
        <dbReference type="ARBA" id="ARBA00068457"/>
    </source>
</evidence>
<dbReference type="Proteomes" id="UP000294555">
    <property type="component" value="Unassembled WGS sequence"/>
</dbReference>
<evidence type="ECO:0000313" key="11">
    <source>
        <dbReference type="Proteomes" id="UP000294555"/>
    </source>
</evidence>
<evidence type="ECO:0000256" key="2">
    <source>
        <dbReference type="ARBA" id="ARBA00008829"/>
    </source>
</evidence>
<dbReference type="SUPFAM" id="SSF51338">
    <property type="entry name" value="Composite domain of metallo-dependent hydrolases"/>
    <property type="match status" value="2"/>
</dbReference>
<accession>A0A4R1N7V1</accession>
<keyword evidence="5" id="KW-0378">Hydrolase</keyword>
<dbReference type="OrthoDB" id="5687299at2"/>
<keyword evidence="4" id="KW-0479">Metal-binding</keyword>
<dbReference type="GO" id="GO:0016812">
    <property type="term" value="F:hydrolase activity, acting on carbon-nitrogen (but not peptide) bonds, in cyclic amides"/>
    <property type="evidence" value="ECO:0007669"/>
    <property type="project" value="TreeGrafter"/>
</dbReference>
<comment type="caution">
    <text evidence="10">The sequence shown here is derived from an EMBL/GenBank/DDBJ whole genome shotgun (WGS) entry which is preliminary data.</text>
</comment>
<evidence type="ECO:0000256" key="8">
    <source>
        <dbReference type="PIRSR" id="PIRSR611778-50"/>
    </source>
</evidence>
<dbReference type="Gene3D" id="2.30.40.10">
    <property type="entry name" value="Urease, subunit C, domain 1"/>
    <property type="match status" value="1"/>
</dbReference>
<evidence type="ECO:0000259" key="9">
    <source>
        <dbReference type="Pfam" id="PF01979"/>
    </source>
</evidence>
<dbReference type="InterPro" id="IPR006680">
    <property type="entry name" value="Amidohydro-rel"/>
</dbReference>
<dbReference type="NCBIfam" id="NF009941">
    <property type="entry name" value="PRK13404.1"/>
    <property type="match status" value="1"/>
</dbReference>
<feature type="modified residue" description="N6-carboxylysine" evidence="8">
    <location>
        <position position="154"/>
    </location>
</feature>
<dbReference type="EMBL" id="SJOI01000001">
    <property type="protein sequence ID" value="TCL03374.1"/>
    <property type="molecule type" value="Genomic_DNA"/>
</dbReference>
<dbReference type="Pfam" id="PF01979">
    <property type="entry name" value="Amidohydro_1"/>
    <property type="match status" value="1"/>
</dbReference>
<dbReference type="GO" id="GO:0046872">
    <property type="term" value="F:metal ion binding"/>
    <property type="evidence" value="ECO:0007669"/>
    <property type="project" value="UniProtKB-KW"/>
</dbReference>
<sequence length="486" mass="53162">MQTHDLVIRHARAVTASDIFHCDIGISDGRITTLGQRLPAGTQEIDAAGRFVTPGGIDSHVHLDQPTGDGSVMADDFASGSRSAACGGTTTLIPFACQQKGGSLRDAVEDYHRRAGTDKALVDYAFHMIITDPTPAVLNEELPRLIQEGYSSFKLYMSYAALMLNDRQILDVLALARREHAMVMLHAENHDCIGWLTEQLLAAGLTAPRFHAASRPRLIEREAAHRAISLAELVDVPILLVHVSAGETIEQIRWAQGKGLNVYGETCPQYLFLTRESLGLGDDFEGAKCICSPPPRDKGSQEAVWRGLANGTFSVFSSDHAPFRFAGADGKRAHGDNPGFHQVANGIPGVETRMALLWSEGVCRRRITPQRFVELTATNAAKLYGLYPRKGSIAVGADADLVIWDQDKKVTVTNEMLHHNVDYTPYEGMELSAWPAMTLSRGEVVWDGSPRGTPGRGQFLRCDRPLLPGADDSDRGYTDYAPLFDR</sequence>